<name>G7JJS1_MEDTR</name>
<keyword evidence="4" id="KW-0560">Oxidoreductase</keyword>
<dbReference type="Pfam" id="PF03015">
    <property type="entry name" value="Sterile"/>
    <property type="match status" value="1"/>
</dbReference>
<dbReference type="EC" id="1.2.1.84" evidence="4"/>
<dbReference type="PANTHER" id="PTHR11011:SF84">
    <property type="entry name" value="ACYL-COA REDUCTASE-LIKE PROTEIN, PUTATIVE-RELATED"/>
    <property type="match status" value="1"/>
</dbReference>
<evidence type="ECO:0000313" key="7">
    <source>
        <dbReference type="EMBL" id="AES88411.2"/>
    </source>
</evidence>
<reference evidence="8" key="3">
    <citation type="submission" date="2015-04" db="UniProtKB">
        <authorList>
            <consortium name="EnsemblPlants"/>
        </authorList>
    </citation>
    <scope>IDENTIFICATION</scope>
    <source>
        <strain evidence="8">cv. Jemalong A17</strain>
    </source>
</reference>
<dbReference type="InterPro" id="IPR026055">
    <property type="entry name" value="FAR"/>
</dbReference>
<keyword evidence="4" id="KW-0472">Membrane</keyword>
<keyword evidence="2 4" id="KW-0444">Lipid biosynthesis</keyword>
<dbReference type="InterPro" id="IPR033640">
    <property type="entry name" value="FAR_C"/>
</dbReference>
<dbReference type="AlphaFoldDB" id="G7JJS1"/>
<dbReference type="HOGENOM" id="CLU_024661_4_1_1"/>
<dbReference type="OrthoDB" id="429813at2759"/>
<dbReference type="PaxDb" id="3880-AES88411"/>
<dbReference type="GO" id="GO:0035336">
    <property type="term" value="P:long-chain fatty-acyl-CoA metabolic process"/>
    <property type="evidence" value="ECO:0000318"/>
    <property type="project" value="GO_Central"/>
</dbReference>
<sequence length="494" mass="56636">MNSQDFLKGKTILVTGAAGFLAKVFVEKILRIQPEIQKLYLLLRASNTDLAENRLRNEVFEIDLFRVLRAKWGENFSSFISKKVVAIAGDVAIENLGIKDEKLKREIFEEIDLLVHFAASTKFDERFDILMAVNTQGALHALNVAKNCKRIKAFVHISTAYVCGDAKDGDSIILRENPFEMGESLKGTSKLDIHEEMNLLERKLAELQAMNVDENTITCAMKDYGMERANLYGWPNTYTFTKAMGEMLLVHHKDNVPLIIIRPTMITSTNKDPFPGWIEGLRTIDSLIYAYGHGKVKCFLGNPKTVIDAIPADMVINCVITAIFIHSSNQRPKNFIYHISSSLRNPLKSSDLHNICHRYFMKTPCVNQNGKPIIISKGIPVNSFAVFNIYVLVRYVLLLMILNLVNKICRHSFQDVYEKNSRNLRMLQRLAKLYKPYVFFKSIFDDTNTEILRMATKGYLKMENEEFNFDPTSIDWTDYMMNTHIPGLIKYQTR</sequence>
<feature type="domain" description="Thioester reductase (TE)" evidence="6">
    <location>
        <begin position="14"/>
        <end position="318"/>
    </location>
</feature>
<dbReference type="eggNOG" id="KOG1221">
    <property type="taxonomic scope" value="Eukaryota"/>
</dbReference>
<evidence type="ECO:0000256" key="4">
    <source>
        <dbReference type="RuleBase" id="RU363097"/>
    </source>
</evidence>
<dbReference type="Proteomes" id="UP000002051">
    <property type="component" value="Chromosome 4"/>
</dbReference>
<keyword evidence="4" id="KW-1133">Transmembrane helix</keyword>
<dbReference type="CDD" id="cd05236">
    <property type="entry name" value="FAR-N_SDR_e"/>
    <property type="match status" value="1"/>
</dbReference>
<comment type="function">
    <text evidence="4">Catalyzes the reduction of fatty acyl-CoA to fatty alcohols.</text>
</comment>
<dbReference type="STRING" id="3880.G7JJS1"/>
<accession>A0A0C3WWP3</accession>
<dbReference type="EMBL" id="CM001220">
    <property type="protein sequence ID" value="AES88411.2"/>
    <property type="molecule type" value="Genomic_DNA"/>
</dbReference>
<organism evidence="7 9">
    <name type="scientific">Medicago truncatula</name>
    <name type="common">Barrel medic</name>
    <name type="synonym">Medicago tribuloides</name>
    <dbReference type="NCBI Taxonomy" id="3880"/>
    <lineage>
        <taxon>Eukaryota</taxon>
        <taxon>Viridiplantae</taxon>
        <taxon>Streptophyta</taxon>
        <taxon>Embryophyta</taxon>
        <taxon>Tracheophyta</taxon>
        <taxon>Spermatophyta</taxon>
        <taxon>Magnoliopsida</taxon>
        <taxon>eudicotyledons</taxon>
        <taxon>Gunneridae</taxon>
        <taxon>Pentapetalae</taxon>
        <taxon>rosids</taxon>
        <taxon>fabids</taxon>
        <taxon>Fabales</taxon>
        <taxon>Fabaceae</taxon>
        <taxon>Papilionoideae</taxon>
        <taxon>50 kb inversion clade</taxon>
        <taxon>NPAAA clade</taxon>
        <taxon>Hologalegina</taxon>
        <taxon>IRL clade</taxon>
        <taxon>Trifolieae</taxon>
        <taxon>Medicago</taxon>
    </lineage>
</organism>
<keyword evidence="4" id="KW-0521">NADP</keyword>
<protein>
    <recommendedName>
        <fullName evidence="4">Fatty acyl-CoA reductase</fullName>
        <ecNumber evidence="4">1.2.1.84</ecNumber>
    </recommendedName>
</protein>
<gene>
    <name evidence="8" type="primary">11446986</name>
    <name evidence="7" type="ordered locus">MTR_4g054820</name>
</gene>
<evidence type="ECO:0000259" key="5">
    <source>
        <dbReference type="Pfam" id="PF03015"/>
    </source>
</evidence>
<reference evidence="7 9" key="2">
    <citation type="journal article" date="2014" name="BMC Genomics">
        <title>An improved genome release (version Mt4.0) for the model legume Medicago truncatula.</title>
        <authorList>
            <person name="Tang H."/>
            <person name="Krishnakumar V."/>
            <person name="Bidwell S."/>
            <person name="Rosen B."/>
            <person name="Chan A."/>
            <person name="Zhou S."/>
            <person name="Gentzbittel L."/>
            <person name="Childs K.L."/>
            <person name="Yandell M."/>
            <person name="Gundlach H."/>
            <person name="Mayer K.F."/>
            <person name="Schwartz D.C."/>
            <person name="Town C.D."/>
        </authorList>
    </citation>
    <scope>GENOME REANNOTATION</scope>
    <source>
        <strain evidence="8 9">cv. Jemalong A17</strain>
    </source>
</reference>
<dbReference type="EnsemblPlants" id="AES88411">
    <property type="protein sequence ID" value="AES88411"/>
    <property type="gene ID" value="MTR_4g054820"/>
</dbReference>
<comment type="similarity">
    <text evidence="1 4">Belongs to the fatty acyl-CoA reductase family.</text>
</comment>
<evidence type="ECO:0000256" key="1">
    <source>
        <dbReference type="ARBA" id="ARBA00005928"/>
    </source>
</evidence>
<evidence type="ECO:0000313" key="9">
    <source>
        <dbReference type="Proteomes" id="UP000002051"/>
    </source>
</evidence>
<dbReference type="CDD" id="cd09071">
    <property type="entry name" value="FAR_C"/>
    <property type="match status" value="1"/>
</dbReference>
<dbReference type="Pfam" id="PF07993">
    <property type="entry name" value="NAD_binding_4"/>
    <property type="match status" value="1"/>
</dbReference>
<dbReference type="InterPro" id="IPR036291">
    <property type="entry name" value="NAD(P)-bd_dom_sf"/>
</dbReference>
<feature type="domain" description="Fatty acyl-CoA reductase C-terminal" evidence="5">
    <location>
        <begin position="395"/>
        <end position="492"/>
    </location>
</feature>
<dbReference type="PANTHER" id="PTHR11011">
    <property type="entry name" value="MALE STERILITY PROTEIN 2-RELATED"/>
    <property type="match status" value="1"/>
</dbReference>
<evidence type="ECO:0000259" key="6">
    <source>
        <dbReference type="Pfam" id="PF07993"/>
    </source>
</evidence>
<proteinExistence type="inferred from homology"/>
<comment type="catalytic activity">
    <reaction evidence="4">
        <text>a long-chain fatty acyl-CoA + 2 NADPH + 2 H(+) = a long-chain primary fatty alcohol + 2 NADP(+) + CoA</text>
        <dbReference type="Rhea" id="RHEA:52716"/>
        <dbReference type="ChEBI" id="CHEBI:15378"/>
        <dbReference type="ChEBI" id="CHEBI:57287"/>
        <dbReference type="ChEBI" id="CHEBI:57783"/>
        <dbReference type="ChEBI" id="CHEBI:58349"/>
        <dbReference type="ChEBI" id="CHEBI:77396"/>
        <dbReference type="ChEBI" id="CHEBI:83139"/>
        <dbReference type="EC" id="1.2.1.84"/>
    </reaction>
</comment>
<keyword evidence="9" id="KW-1185">Reference proteome</keyword>
<evidence type="ECO:0000256" key="3">
    <source>
        <dbReference type="ARBA" id="ARBA00023098"/>
    </source>
</evidence>
<evidence type="ECO:0000313" key="8">
    <source>
        <dbReference type="EnsemblPlants" id="AES88411"/>
    </source>
</evidence>
<reference evidence="7 9" key="1">
    <citation type="journal article" date="2011" name="Nature">
        <title>The Medicago genome provides insight into the evolution of rhizobial symbioses.</title>
        <authorList>
            <person name="Young N.D."/>
            <person name="Debelle F."/>
            <person name="Oldroyd G.E."/>
            <person name="Geurts R."/>
            <person name="Cannon S.B."/>
            <person name="Udvardi M.K."/>
            <person name="Benedito V.A."/>
            <person name="Mayer K.F."/>
            <person name="Gouzy J."/>
            <person name="Schoof H."/>
            <person name="Van de Peer Y."/>
            <person name="Proost S."/>
            <person name="Cook D.R."/>
            <person name="Meyers B.C."/>
            <person name="Spannagl M."/>
            <person name="Cheung F."/>
            <person name="De Mita S."/>
            <person name="Krishnakumar V."/>
            <person name="Gundlach H."/>
            <person name="Zhou S."/>
            <person name="Mudge J."/>
            <person name="Bharti A.K."/>
            <person name="Murray J.D."/>
            <person name="Naoumkina M.A."/>
            <person name="Rosen B."/>
            <person name="Silverstein K.A."/>
            <person name="Tang H."/>
            <person name="Rombauts S."/>
            <person name="Zhao P.X."/>
            <person name="Zhou P."/>
            <person name="Barbe V."/>
            <person name="Bardou P."/>
            <person name="Bechner M."/>
            <person name="Bellec A."/>
            <person name="Berger A."/>
            <person name="Berges H."/>
            <person name="Bidwell S."/>
            <person name="Bisseling T."/>
            <person name="Choisne N."/>
            <person name="Couloux A."/>
            <person name="Denny R."/>
            <person name="Deshpande S."/>
            <person name="Dai X."/>
            <person name="Doyle J.J."/>
            <person name="Dudez A.M."/>
            <person name="Farmer A.D."/>
            <person name="Fouteau S."/>
            <person name="Franken C."/>
            <person name="Gibelin C."/>
            <person name="Gish J."/>
            <person name="Goldstein S."/>
            <person name="Gonzalez A.J."/>
            <person name="Green P.J."/>
            <person name="Hallab A."/>
            <person name="Hartog M."/>
            <person name="Hua A."/>
            <person name="Humphray S.J."/>
            <person name="Jeong D.H."/>
            <person name="Jing Y."/>
            <person name="Jocker A."/>
            <person name="Kenton S.M."/>
            <person name="Kim D.J."/>
            <person name="Klee K."/>
            <person name="Lai H."/>
            <person name="Lang C."/>
            <person name="Lin S."/>
            <person name="Macmil S.L."/>
            <person name="Magdelenat G."/>
            <person name="Matthews L."/>
            <person name="McCorrison J."/>
            <person name="Monaghan E.L."/>
            <person name="Mun J.H."/>
            <person name="Najar F.Z."/>
            <person name="Nicholson C."/>
            <person name="Noirot C."/>
            <person name="O'Bleness M."/>
            <person name="Paule C.R."/>
            <person name="Poulain J."/>
            <person name="Prion F."/>
            <person name="Qin B."/>
            <person name="Qu C."/>
            <person name="Retzel E.F."/>
            <person name="Riddle C."/>
            <person name="Sallet E."/>
            <person name="Samain S."/>
            <person name="Samson N."/>
            <person name="Sanders I."/>
            <person name="Saurat O."/>
            <person name="Scarpelli C."/>
            <person name="Schiex T."/>
            <person name="Segurens B."/>
            <person name="Severin A.J."/>
            <person name="Sherrier D.J."/>
            <person name="Shi R."/>
            <person name="Sims S."/>
            <person name="Singer S.R."/>
            <person name="Sinharoy S."/>
            <person name="Sterck L."/>
            <person name="Viollet A."/>
            <person name="Wang B.B."/>
            <person name="Wang K."/>
            <person name="Wang M."/>
            <person name="Wang X."/>
            <person name="Warfsmann J."/>
            <person name="Weissenbach J."/>
            <person name="White D.D."/>
            <person name="White J.D."/>
            <person name="Wiley G.B."/>
            <person name="Wincker P."/>
            <person name="Xing Y."/>
            <person name="Yang L."/>
            <person name="Yao Z."/>
            <person name="Ying F."/>
            <person name="Zhai J."/>
            <person name="Zhou L."/>
            <person name="Zuber A."/>
            <person name="Denarie J."/>
            <person name="Dixon R.A."/>
            <person name="May G.D."/>
            <person name="Schwartz D.C."/>
            <person name="Rogers J."/>
            <person name="Quetier F."/>
            <person name="Town C.D."/>
            <person name="Roe B.A."/>
        </authorList>
    </citation>
    <scope>NUCLEOTIDE SEQUENCE [LARGE SCALE GENOMIC DNA]</scope>
    <source>
        <strain evidence="7">A17</strain>
        <strain evidence="8 9">cv. Jemalong A17</strain>
    </source>
</reference>
<keyword evidence="4" id="KW-0812">Transmembrane</keyword>
<dbReference type="SUPFAM" id="SSF51735">
    <property type="entry name" value="NAD(P)-binding Rossmann-fold domains"/>
    <property type="match status" value="1"/>
</dbReference>
<dbReference type="InterPro" id="IPR013120">
    <property type="entry name" value="FAR_NAD-bd"/>
</dbReference>
<dbReference type="GO" id="GO:0102965">
    <property type="term" value="F:alcohol-forming long-chain fatty acyl-CoA reductase activity"/>
    <property type="evidence" value="ECO:0007669"/>
    <property type="project" value="UniProtKB-EC"/>
</dbReference>
<dbReference type="KEGG" id="mtr:11446986"/>
<evidence type="ECO:0000256" key="2">
    <source>
        <dbReference type="ARBA" id="ARBA00022516"/>
    </source>
</evidence>
<accession>G7JJS1</accession>
<dbReference type="Gene3D" id="3.40.50.720">
    <property type="entry name" value="NAD(P)-binding Rossmann-like Domain"/>
    <property type="match status" value="1"/>
</dbReference>
<feature type="transmembrane region" description="Helical" evidence="4">
    <location>
        <begin position="384"/>
        <end position="405"/>
    </location>
</feature>
<dbReference type="GO" id="GO:0080019">
    <property type="term" value="F:alcohol-forming very long-chain fatty acyl-CoA reductase activity"/>
    <property type="evidence" value="ECO:0000318"/>
    <property type="project" value="GO_Central"/>
</dbReference>
<keyword evidence="3 4" id="KW-0443">Lipid metabolism</keyword>
<dbReference type="GO" id="GO:0010345">
    <property type="term" value="P:suberin biosynthetic process"/>
    <property type="evidence" value="ECO:0000318"/>
    <property type="project" value="GO_Central"/>
</dbReference>